<evidence type="ECO:0000313" key="4">
    <source>
        <dbReference type="EMBL" id="VEL12072.1"/>
    </source>
</evidence>
<dbReference type="Proteomes" id="UP000784294">
    <property type="component" value="Unassembled WGS sequence"/>
</dbReference>
<evidence type="ECO:0000256" key="2">
    <source>
        <dbReference type="SAM" id="MobiDB-lite"/>
    </source>
</evidence>
<sequence length="140" mass="14776">MTSAHGHIPTNNSYGYHSKQSSSPPCLLQSEESNAKASTQVSPINLDAQSPLSVGAPIISDVLHMGSQGMITESATASGTSNSSAQSVTPFMPESSTAIGLMEHKHEMVVPNELIGCIIGRGGNKINEIRQVYTNTSPFY</sequence>
<dbReference type="OrthoDB" id="442947at2759"/>
<dbReference type="PROSITE" id="PS50084">
    <property type="entry name" value="KH_TYPE_1"/>
    <property type="match status" value="1"/>
</dbReference>
<protein>
    <recommendedName>
        <fullName evidence="3">K Homology domain-containing protein</fullName>
    </recommendedName>
</protein>
<dbReference type="GO" id="GO:0003723">
    <property type="term" value="F:RNA binding"/>
    <property type="evidence" value="ECO:0007669"/>
    <property type="project" value="UniProtKB-UniRule"/>
</dbReference>
<proteinExistence type="predicted"/>
<dbReference type="InterPro" id="IPR036612">
    <property type="entry name" value="KH_dom_type_1_sf"/>
</dbReference>
<reference evidence="4" key="1">
    <citation type="submission" date="2018-11" db="EMBL/GenBank/DDBJ databases">
        <authorList>
            <consortium name="Pathogen Informatics"/>
        </authorList>
    </citation>
    <scope>NUCLEOTIDE SEQUENCE</scope>
</reference>
<keyword evidence="5" id="KW-1185">Reference proteome</keyword>
<evidence type="ECO:0000259" key="3">
    <source>
        <dbReference type="Pfam" id="PF00013"/>
    </source>
</evidence>
<dbReference type="Gene3D" id="3.30.1370.10">
    <property type="entry name" value="K Homology domain, type 1"/>
    <property type="match status" value="1"/>
</dbReference>
<organism evidence="4 5">
    <name type="scientific">Protopolystoma xenopodis</name>
    <dbReference type="NCBI Taxonomy" id="117903"/>
    <lineage>
        <taxon>Eukaryota</taxon>
        <taxon>Metazoa</taxon>
        <taxon>Spiralia</taxon>
        <taxon>Lophotrochozoa</taxon>
        <taxon>Platyhelminthes</taxon>
        <taxon>Monogenea</taxon>
        <taxon>Polyopisthocotylea</taxon>
        <taxon>Polystomatidea</taxon>
        <taxon>Polystomatidae</taxon>
        <taxon>Protopolystoma</taxon>
    </lineage>
</organism>
<feature type="domain" description="K Homology" evidence="3">
    <location>
        <begin position="106"/>
        <end position="133"/>
    </location>
</feature>
<dbReference type="EMBL" id="CAAALY010013682">
    <property type="protein sequence ID" value="VEL12072.1"/>
    <property type="molecule type" value="Genomic_DNA"/>
</dbReference>
<evidence type="ECO:0000313" key="5">
    <source>
        <dbReference type="Proteomes" id="UP000784294"/>
    </source>
</evidence>
<dbReference type="InterPro" id="IPR004088">
    <property type="entry name" value="KH_dom_type_1"/>
</dbReference>
<gene>
    <name evidence="4" type="ORF">PXEA_LOCUS5512</name>
</gene>
<dbReference type="AlphaFoldDB" id="A0A448WHY0"/>
<dbReference type="Pfam" id="PF00013">
    <property type="entry name" value="KH_1"/>
    <property type="match status" value="1"/>
</dbReference>
<comment type="caution">
    <text evidence="4">The sequence shown here is derived from an EMBL/GenBank/DDBJ whole genome shotgun (WGS) entry which is preliminary data.</text>
</comment>
<evidence type="ECO:0000256" key="1">
    <source>
        <dbReference type="PROSITE-ProRule" id="PRU00117"/>
    </source>
</evidence>
<accession>A0A448WHY0</accession>
<name>A0A448WHY0_9PLAT</name>
<keyword evidence="1" id="KW-0694">RNA-binding</keyword>
<dbReference type="SUPFAM" id="SSF54791">
    <property type="entry name" value="Eukaryotic type KH-domain (KH-domain type I)"/>
    <property type="match status" value="1"/>
</dbReference>
<feature type="region of interest" description="Disordered" evidence="2">
    <location>
        <begin position="1"/>
        <end position="43"/>
    </location>
</feature>